<comment type="caution">
    <text evidence="2">The sequence shown here is derived from an EMBL/GenBank/DDBJ whole genome shotgun (WGS) entry which is preliminary data.</text>
</comment>
<evidence type="ECO:0000313" key="2">
    <source>
        <dbReference type="EMBL" id="MDD1011663.1"/>
    </source>
</evidence>
<protein>
    <submittedName>
        <fullName evidence="2">Uncharacterized protein</fullName>
    </submittedName>
</protein>
<organism evidence="2 3">
    <name type="scientific">Pseudomonas shahriarae</name>
    <dbReference type="NCBI Taxonomy" id="2745512"/>
    <lineage>
        <taxon>Bacteria</taxon>
        <taxon>Pseudomonadati</taxon>
        <taxon>Pseudomonadota</taxon>
        <taxon>Gammaproteobacteria</taxon>
        <taxon>Pseudomonadales</taxon>
        <taxon>Pseudomonadaceae</taxon>
        <taxon>Pseudomonas</taxon>
    </lineage>
</organism>
<dbReference type="Proteomes" id="UP001148185">
    <property type="component" value="Unassembled WGS sequence"/>
</dbReference>
<gene>
    <name evidence="2" type="ORF">M5G27_29845</name>
</gene>
<dbReference type="AlphaFoldDB" id="A0A9X4C850"/>
<name>A0A9X4C850_9PSED</name>
<evidence type="ECO:0000256" key="1">
    <source>
        <dbReference type="SAM" id="Phobius"/>
    </source>
</evidence>
<feature type="transmembrane region" description="Helical" evidence="1">
    <location>
        <begin position="75"/>
        <end position="94"/>
    </location>
</feature>
<accession>A0A9X4C850</accession>
<keyword evidence="1" id="KW-0812">Transmembrane</keyword>
<proteinExistence type="predicted"/>
<keyword evidence="1" id="KW-1133">Transmembrane helix</keyword>
<evidence type="ECO:0000313" key="3">
    <source>
        <dbReference type="Proteomes" id="UP001148185"/>
    </source>
</evidence>
<dbReference type="RefSeq" id="WP_273878480.1">
    <property type="nucleotide sequence ID" value="NZ_JAMDHA010000059.1"/>
</dbReference>
<sequence>MTSVLFIQSVIWTLCATALGVSYWNYSRYAEARLDPEKSKRNLQIAIHARSDSGIGEAEFSKIESAHYRPYQTRFRAALLVGLSFMAAGLAHLFA</sequence>
<keyword evidence="3" id="KW-1185">Reference proteome</keyword>
<keyword evidence="1" id="KW-0472">Membrane</keyword>
<reference evidence="2 3" key="1">
    <citation type="submission" date="2022-05" db="EMBL/GenBank/DDBJ databases">
        <title>Novel Pseudomonas spp. Isolated from a Rainbow Trout Aquaculture Facility.</title>
        <authorList>
            <person name="Testerman T."/>
            <person name="Graf J."/>
        </authorList>
    </citation>
    <scope>NUCLEOTIDE SEQUENCE [LARGE SCALE GENOMIC DNA]</scope>
    <source>
        <strain evidence="2 3">ID1042</strain>
    </source>
</reference>
<dbReference type="EMBL" id="JAMDHA010000059">
    <property type="protein sequence ID" value="MDD1011663.1"/>
    <property type="molecule type" value="Genomic_DNA"/>
</dbReference>